<dbReference type="Proteomes" id="UP000001542">
    <property type="component" value="Unassembled WGS sequence"/>
</dbReference>
<organism evidence="2 3">
    <name type="scientific">Trichomonas vaginalis (strain ATCC PRA-98 / G3)</name>
    <dbReference type="NCBI Taxonomy" id="412133"/>
    <lineage>
        <taxon>Eukaryota</taxon>
        <taxon>Metamonada</taxon>
        <taxon>Parabasalia</taxon>
        <taxon>Trichomonadida</taxon>
        <taxon>Trichomonadidae</taxon>
        <taxon>Trichomonas</taxon>
    </lineage>
</organism>
<accession>A2EMV8</accession>
<proteinExistence type="predicted"/>
<dbReference type="EMBL" id="DS113434">
    <property type="protein sequence ID" value="EAY06031.1"/>
    <property type="molecule type" value="Genomic_DNA"/>
</dbReference>
<dbReference type="VEuPathDB" id="TrichDB:TVAGG3_0755450"/>
<reference evidence="2" key="1">
    <citation type="submission" date="2006-10" db="EMBL/GenBank/DDBJ databases">
        <authorList>
            <person name="Amadeo P."/>
            <person name="Zhao Q."/>
            <person name="Wortman J."/>
            <person name="Fraser-Liggett C."/>
            <person name="Carlton J."/>
        </authorList>
    </citation>
    <scope>NUCLEOTIDE SEQUENCE</scope>
    <source>
        <strain evidence="2">G3</strain>
    </source>
</reference>
<dbReference type="RefSeq" id="XP_001318254.1">
    <property type="nucleotide sequence ID" value="XM_001318219.1"/>
</dbReference>
<dbReference type="KEGG" id="tva:4763905"/>
<evidence type="ECO:0000313" key="3">
    <source>
        <dbReference type="Proteomes" id="UP000001542"/>
    </source>
</evidence>
<dbReference type="VEuPathDB" id="TrichDB:TVAG_053550"/>
<dbReference type="AlphaFoldDB" id="A2EMV8"/>
<name>A2EMV8_TRIV3</name>
<keyword evidence="3" id="KW-1185">Reference proteome</keyword>
<sequence length="269" mass="31042">MSYQDSSDSDSTIQEEDCHPPRSLPVPDDTPKTRFDPEQSNFQLRQQLQSKADEYMASSIEESIEQTSEYSTALGQLVSATVQFEQICSNSIQYADELVRYCPTLVRVLQERLFNQLLPTLRSPIQIQFARAAINFTPYSYSYDEDELADEYGAENVGWVFRTTPCEFQVEIVNHFLVRTISLQNEDNEKDGVIPGDRVRVIFQRKSRQEIVFEELVCIFFSNGQDYWEGNLVLVPGETISVSSDLNHPYKIWFNYVAYNAEDPNFDSE</sequence>
<gene>
    <name evidence="2" type="ORF">TVAG_053550</name>
</gene>
<feature type="compositionally biased region" description="Polar residues" evidence="1">
    <location>
        <begin position="1"/>
        <end position="12"/>
    </location>
</feature>
<evidence type="ECO:0000256" key="1">
    <source>
        <dbReference type="SAM" id="MobiDB-lite"/>
    </source>
</evidence>
<reference evidence="2" key="2">
    <citation type="journal article" date="2007" name="Science">
        <title>Draft genome sequence of the sexually transmitted pathogen Trichomonas vaginalis.</title>
        <authorList>
            <person name="Carlton J.M."/>
            <person name="Hirt R.P."/>
            <person name="Silva J.C."/>
            <person name="Delcher A.L."/>
            <person name="Schatz M."/>
            <person name="Zhao Q."/>
            <person name="Wortman J.R."/>
            <person name="Bidwell S.L."/>
            <person name="Alsmark U.C.M."/>
            <person name="Besteiro S."/>
            <person name="Sicheritz-Ponten T."/>
            <person name="Noel C.J."/>
            <person name="Dacks J.B."/>
            <person name="Foster P.G."/>
            <person name="Simillion C."/>
            <person name="Van de Peer Y."/>
            <person name="Miranda-Saavedra D."/>
            <person name="Barton G.J."/>
            <person name="Westrop G.D."/>
            <person name="Mueller S."/>
            <person name="Dessi D."/>
            <person name="Fiori P.L."/>
            <person name="Ren Q."/>
            <person name="Paulsen I."/>
            <person name="Zhang H."/>
            <person name="Bastida-Corcuera F.D."/>
            <person name="Simoes-Barbosa A."/>
            <person name="Brown M.T."/>
            <person name="Hayes R.D."/>
            <person name="Mukherjee M."/>
            <person name="Okumura C.Y."/>
            <person name="Schneider R."/>
            <person name="Smith A.J."/>
            <person name="Vanacova S."/>
            <person name="Villalvazo M."/>
            <person name="Haas B.J."/>
            <person name="Pertea M."/>
            <person name="Feldblyum T.V."/>
            <person name="Utterback T.R."/>
            <person name="Shu C.L."/>
            <person name="Osoegawa K."/>
            <person name="de Jong P.J."/>
            <person name="Hrdy I."/>
            <person name="Horvathova L."/>
            <person name="Zubacova Z."/>
            <person name="Dolezal P."/>
            <person name="Malik S.B."/>
            <person name="Logsdon J.M. Jr."/>
            <person name="Henze K."/>
            <person name="Gupta A."/>
            <person name="Wang C.C."/>
            <person name="Dunne R.L."/>
            <person name="Upcroft J.A."/>
            <person name="Upcroft P."/>
            <person name="White O."/>
            <person name="Salzberg S.L."/>
            <person name="Tang P."/>
            <person name="Chiu C.-H."/>
            <person name="Lee Y.-S."/>
            <person name="Embley T.M."/>
            <person name="Coombs G.H."/>
            <person name="Mottram J.C."/>
            <person name="Tachezy J."/>
            <person name="Fraser-Liggett C.M."/>
            <person name="Johnson P.J."/>
        </authorList>
    </citation>
    <scope>NUCLEOTIDE SEQUENCE [LARGE SCALE GENOMIC DNA]</scope>
    <source>
        <strain evidence="2">G3</strain>
    </source>
</reference>
<feature type="region of interest" description="Disordered" evidence="1">
    <location>
        <begin position="1"/>
        <end position="41"/>
    </location>
</feature>
<evidence type="ECO:0000313" key="2">
    <source>
        <dbReference type="EMBL" id="EAY06031.1"/>
    </source>
</evidence>
<protein>
    <submittedName>
        <fullName evidence="2">Uncharacterized protein</fullName>
    </submittedName>
</protein>
<dbReference type="InParanoid" id="A2EMV8"/>